<comment type="caution">
    <text evidence="1">The sequence shown here is derived from an EMBL/GenBank/DDBJ whole genome shotgun (WGS) entry which is preliminary data.</text>
</comment>
<proteinExistence type="predicted"/>
<sequence length="82" mass="9273">MKNSFIPIPSDVETFPEPLEGIIEQTIALNQSGRVKFLGIYWPARFYETDCQETVFSNQLVMTVAIKGITLLILPVDKSRVN</sequence>
<dbReference type="Gene3D" id="2.40.50.140">
    <property type="entry name" value="Nucleic acid-binding proteins"/>
    <property type="match status" value="1"/>
</dbReference>
<organism evidence="1 2">
    <name type="scientific">Floridaenema flaviceps BLCC-F50</name>
    <dbReference type="NCBI Taxonomy" id="3153642"/>
    <lineage>
        <taxon>Bacteria</taxon>
        <taxon>Bacillati</taxon>
        <taxon>Cyanobacteriota</taxon>
        <taxon>Cyanophyceae</taxon>
        <taxon>Oscillatoriophycideae</taxon>
        <taxon>Aerosakkonematales</taxon>
        <taxon>Aerosakkonemataceae</taxon>
        <taxon>Floridanema</taxon>
        <taxon>Floridanema flaviceps</taxon>
    </lineage>
</organism>
<evidence type="ECO:0000313" key="2">
    <source>
        <dbReference type="Proteomes" id="UP001576784"/>
    </source>
</evidence>
<evidence type="ECO:0000313" key="1">
    <source>
        <dbReference type="EMBL" id="MFB2891605.1"/>
    </source>
</evidence>
<keyword evidence="2" id="KW-1185">Reference proteome</keyword>
<dbReference type="InterPro" id="IPR012340">
    <property type="entry name" value="NA-bd_OB-fold"/>
</dbReference>
<gene>
    <name evidence="1" type="ORF">ACE1CI_01545</name>
</gene>
<dbReference type="EMBL" id="JBHFNR010000015">
    <property type="protein sequence ID" value="MFB2891605.1"/>
    <property type="molecule type" value="Genomic_DNA"/>
</dbReference>
<dbReference type="Proteomes" id="UP001576784">
    <property type="component" value="Unassembled WGS sequence"/>
</dbReference>
<accession>A0ABV4XJ68</accession>
<dbReference type="RefSeq" id="WP_413261283.1">
    <property type="nucleotide sequence ID" value="NZ_JBHFNR010000015.1"/>
</dbReference>
<protein>
    <submittedName>
        <fullName evidence="1">NfeD family protein</fullName>
    </submittedName>
</protein>
<name>A0ABV4XJ68_9CYAN</name>
<reference evidence="1 2" key="1">
    <citation type="submission" date="2024-09" db="EMBL/GenBank/DDBJ databases">
        <title>Floridaenema gen nov. (Aerosakkonemataceae, Aerosakkonematales ord. nov., Cyanobacteria) from benthic tropical and subtropical fresh waters, with the description of four new species.</title>
        <authorList>
            <person name="Moretto J.A."/>
            <person name="Berthold D.E."/>
            <person name="Lefler F.W."/>
            <person name="Huang I.-S."/>
            <person name="Laughinghouse H. IV."/>
        </authorList>
    </citation>
    <scope>NUCLEOTIDE SEQUENCE [LARGE SCALE GENOMIC DNA]</scope>
    <source>
        <strain evidence="1 2">BLCC-F50</strain>
    </source>
</reference>